<organism evidence="1 2">
    <name type="scientific">Christiangramia fulva</name>
    <dbReference type="NCBI Taxonomy" id="2126553"/>
    <lineage>
        <taxon>Bacteria</taxon>
        <taxon>Pseudomonadati</taxon>
        <taxon>Bacteroidota</taxon>
        <taxon>Flavobacteriia</taxon>
        <taxon>Flavobacteriales</taxon>
        <taxon>Flavobacteriaceae</taxon>
        <taxon>Christiangramia</taxon>
    </lineage>
</organism>
<reference evidence="2" key="1">
    <citation type="submission" date="2018-03" db="EMBL/GenBank/DDBJ databases">
        <title>Gramella fulva sp. nov., isolated from a dry surface of tidal flat.</title>
        <authorList>
            <person name="Hwang S.H."/>
            <person name="Hwang W.M."/>
            <person name="Kang K."/>
            <person name="Ahn T.-Y."/>
        </authorList>
    </citation>
    <scope>NUCLEOTIDE SEQUENCE [LARGE SCALE GENOMIC DNA]</scope>
    <source>
        <strain evidence="2">SH35</strain>
    </source>
</reference>
<protein>
    <submittedName>
        <fullName evidence="1">Thioesterase</fullName>
    </submittedName>
</protein>
<dbReference type="EMBL" id="CP028136">
    <property type="protein sequence ID" value="AVR44658.1"/>
    <property type="molecule type" value="Genomic_DNA"/>
</dbReference>
<dbReference type="CDD" id="cd00586">
    <property type="entry name" value="4HBT"/>
    <property type="match status" value="1"/>
</dbReference>
<dbReference type="PANTHER" id="PTHR31793">
    <property type="entry name" value="4-HYDROXYBENZOYL-COA THIOESTERASE FAMILY MEMBER"/>
    <property type="match status" value="1"/>
</dbReference>
<name>A0A2R3Z344_9FLAO</name>
<keyword evidence="2" id="KW-1185">Reference proteome</keyword>
<dbReference type="SUPFAM" id="SSF54637">
    <property type="entry name" value="Thioesterase/thiol ester dehydrase-isomerase"/>
    <property type="match status" value="1"/>
</dbReference>
<dbReference type="OrthoDB" id="760345at2"/>
<accession>A0A2R3Z344</accession>
<dbReference type="InterPro" id="IPR050563">
    <property type="entry name" value="4-hydroxybenzoyl-CoA_TE"/>
</dbReference>
<dbReference type="InterPro" id="IPR029069">
    <property type="entry name" value="HotDog_dom_sf"/>
</dbReference>
<gene>
    <name evidence="1" type="ORF">C7S20_04930</name>
</gene>
<dbReference type="KEGG" id="grs:C7S20_04930"/>
<sequence length="166" mass="19814">MYTKKFEIRWSDLDANRHLANSAYINFMSHTRMGFLMEQGFGHRELSKFNLGPIVFYEHIYYFKEIFAGHPIVVSLELKGLSEDGMYFEFIHNIYDYKGRHCSSCEMMGSWIDLEERKLTSLPKELYEKFDHMNKTSDFRILTKEDTRKYGKRPVDLDPAELEKIQ</sequence>
<dbReference type="AlphaFoldDB" id="A0A2R3Z344"/>
<dbReference type="RefSeq" id="WP_107011436.1">
    <property type="nucleotide sequence ID" value="NZ_CP028136.1"/>
</dbReference>
<dbReference type="PANTHER" id="PTHR31793:SF24">
    <property type="entry name" value="LONG-CHAIN ACYL-COA THIOESTERASE FADM"/>
    <property type="match status" value="1"/>
</dbReference>
<dbReference type="Pfam" id="PF13279">
    <property type="entry name" value="4HBT_2"/>
    <property type="match status" value="1"/>
</dbReference>
<dbReference type="GO" id="GO:0047617">
    <property type="term" value="F:fatty acyl-CoA hydrolase activity"/>
    <property type="evidence" value="ECO:0007669"/>
    <property type="project" value="TreeGrafter"/>
</dbReference>
<dbReference type="Proteomes" id="UP000241507">
    <property type="component" value="Chromosome"/>
</dbReference>
<proteinExistence type="predicted"/>
<evidence type="ECO:0000313" key="1">
    <source>
        <dbReference type="EMBL" id="AVR44658.1"/>
    </source>
</evidence>
<evidence type="ECO:0000313" key="2">
    <source>
        <dbReference type="Proteomes" id="UP000241507"/>
    </source>
</evidence>
<dbReference type="Gene3D" id="3.10.129.10">
    <property type="entry name" value="Hotdog Thioesterase"/>
    <property type="match status" value="1"/>
</dbReference>